<dbReference type="InterPro" id="IPR013154">
    <property type="entry name" value="ADH-like_N"/>
</dbReference>
<evidence type="ECO:0000256" key="1">
    <source>
        <dbReference type="ARBA" id="ARBA00004173"/>
    </source>
</evidence>
<dbReference type="GO" id="GO:0016491">
    <property type="term" value="F:oxidoreductase activity"/>
    <property type="evidence" value="ECO:0007669"/>
    <property type="project" value="UniProtKB-KW"/>
</dbReference>
<evidence type="ECO:0000256" key="4">
    <source>
        <dbReference type="ARBA" id="ARBA00023002"/>
    </source>
</evidence>
<evidence type="ECO:0000313" key="7">
    <source>
        <dbReference type="EnsemblMetazoa" id="G19756.2:cds"/>
    </source>
</evidence>
<evidence type="ECO:0000256" key="5">
    <source>
        <dbReference type="ARBA" id="ARBA00023128"/>
    </source>
</evidence>
<dbReference type="FunFam" id="3.40.50.720:FF:000147">
    <property type="entry name" value="Reticulon-4-interacting protein 1 homolog, mitochondrial"/>
    <property type="match status" value="1"/>
</dbReference>
<dbReference type="PANTHER" id="PTHR11695">
    <property type="entry name" value="ALCOHOL DEHYDROGENASE RELATED"/>
    <property type="match status" value="1"/>
</dbReference>
<dbReference type="PROSITE" id="PS01162">
    <property type="entry name" value="QOR_ZETA_CRYSTAL"/>
    <property type="match status" value="1"/>
</dbReference>
<name>A0A8W8JKS1_MAGGI</name>
<dbReference type="Pfam" id="PF08240">
    <property type="entry name" value="ADH_N"/>
    <property type="match status" value="1"/>
</dbReference>
<dbReference type="PANTHER" id="PTHR11695:SF294">
    <property type="entry name" value="RETICULON-4-INTERACTING PROTEIN 1, MITOCHONDRIAL"/>
    <property type="match status" value="1"/>
</dbReference>
<dbReference type="AlphaFoldDB" id="A0A8W8JKS1"/>
<dbReference type="GO" id="GO:0005739">
    <property type="term" value="C:mitochondrion"/>
    <property type="evidence" value="ECO:0007669"/>
    <property type="project" value="UniProtKB-SubCell"/>
</dbReference>
<evidence type="ECO:0000256" key="2">
    <source>
        <dbReference type="ARBA" id="ARBA00010371"/>
    </source>
</evidence>
<dbReference type="EnsemblMetazoa" id="G19756.4">
    <property type="protein sequence ID" value="G19756.4:cds"/>
    <property type="gene ID" value="G19756"/>
</dbReference>
<dbReference type="InterPro" id="IPR011032">
    <property type="entry name" value="GroES-like_sf"/>
</dbReference>
<comment type="subcellular location">
    <subcellularLocation>
        <location evidence="1">Mitochondrion</location>
    </subcellularLocation>
</comment>
<comment type="similarity">
    <text evidence="2">Belongs to the zinc-containing alcohol dehydrogenase family. Quinone oxidoreductase subfamily.</text>
</comment>
<dbReference type="GO" id="GO:0008270">
    <property type="term" value="F:zinc ion binding"/>
    <property type="evidence" value="ECO:0007669"/>
    <property type="project" value="InterPro"/>
</dbReference>
<feature type="domain" description="Enoyl reductase (ER)" evidence="6">
    <location>
        <begin position="64"/>
        <end position="403"/>
    </location>
</feature>
<dbReference type="OrthoDB" id="48317at2759"/>
<protein>
    <recommendedName>
        <fullName evidence="6">Enoyl reductase (ER) domain-containing protein</fullName>
    </recommendedName>
</protein>
<keyword evidence="5" id="KW-0496">Mitochondrion</keyword>
<dbReference type="InterPro" id="IPR050700">
    <property type="entry name" value="YIM1/Zinc_Alcohol_DH_Fams"/>
</dbReference>
<dbReference type="OMA" id="PVVPGWD"/>
<dbReference type="CDD" id="cd08248">
    <property type="entry name" value="RTN4I1"/>
    <property type="match status" value="1"/>
</dbReference>
<dbReference type="SMART" id="SM00829">
    <property type="entry name" value="PKS_ER"/>
    <property type="match status" value="1"/>
</dbReference>
<dbReference type="InterPro" id="IPR036291">
    <property type="entry name" value="NAD(P)-bd_dom_sf"/>
</dbReference>
<proteinExistence type="inferred from homology"/>
<dbReference type="EnsemblMetazoa" id="G19756.1">
    <property type="protein sequence ID" value="G19756.1:cds"/>
    <property type="gene ID" value="G19756"/>
</dbReference>
<keyword evidence="4" id="KW-0560">Oxidoreductase</keyword>
<keyword evidence="8" id="KW-1185">Reference proteome</keyword>
<accession>A0A8W8JKS1</accession>
<dbReference type="Gene3D" id="3.40.50.720">
    <property type="entry name" value="NAD(P)-binding Rossmann-like Domain"/>
    <property type="match status" value="1"/>
</dbReference>
<keyword evidence="3" id="KW-0809">Transit peptide</keyword>
<evidence type="ECO:0000259" key="6">
    <source>
        <dbReference type="SMART" id="SM00829"/>
    </source>
</evidence>
<dbReference type="Pfam" id="PF13602">
    <property type="entry name" value="ADH_zinc_N_2"/>
    <property type="match status" value="1"/>
</dbReference>
<dbReference type="InterPro" id="IPR020843">
    <property type="entry name" value="ER"/>
</dbReference>
<dbReference type="Gene3D" id="3.90.180.10">
    <property type="entry name" value="Medium-chain alcohol dehydrogenases, catalytic domain"/>
    <property type="match status" value="1"/>
</dbReference>
<dbReference type="SUPFAM" id="SSF50129">
    <property type="entry name" value="GroES-like"/>
    <property type="match status" value="1"/>
</dbReference>
<dbReference type="EnsemblMetazoa" id="G19756.2">
    <property type="protein sequence ID" value="G19756.2:cds"/>
    <property type="gene ID" value="G19756"/>
</dbReference>
<dbReference type="InterPro" id="IPR037397">
    <property type="entry name" value="RTN4IP1"/>
</dbReference>
<evidence type="ECO:0000313" key="8">
    <source>
        <dbReference type="Proteomes" id="UP000005408"/>
    </source>
</evidence>
<dbReference type="InterPro" id="IPR002364">
    <property type="entry name" value="Quin_OxRdtase/zeta-crystal_CS"/>
</dbReference>
<sequence length="411" mass="46077">MEAGLLTTMARNLLLQSQIKYLCSSHPKSHITFLKQSSKRWQHTRAEPRELKGVMKAWQIRRYGGNEELTWSESVRVPRILHPDDILVSVNAASLNMLDIRMREGYGRAMINAVRNKERLHAPQSEFPLILGRDFSGTILKTGMKVKRFKSGDKIWGTVSPFRQGSHAELTVTSESHISKIPTNLTDVEAASLPYVVSTVMTALCDVGELKENNTASKRVLIYGGSGGIGTFAIQLMKAWGAIVTTTCSTDAVTMVSSLGADHVIDYKTQNVQQELMNMKGYDLILDIHGGVDFSFDLLKKWNNSKFVTIKTPFLQNADDYGIVPGLLRSGASLTANVLQGFKDGRSYRWAMFKPSSNHLLTVKKMIEREEIRPVLDSEFSFKEADKAYNKIEEGHARGKIVLNMQREDHP</sequence>
<organism evidence="7 8">
    <name type="scientific">Magallana gigas</name>
    <name type="common">Pacific oyster</name>
    <name type="synonym">Crassostrea gigas</name>
    <dbReference type="NCBI Taxonomy" id="29159"/>
    <lineage>
        <taxon>Eukaryota</taxon>
        <taxon>Metazoa</taxon>
        <taxon>Spiralia</taxon>
        <taxon>Lophotrochozoa</taxon>
        <taxon>Mollusca</taxon>
        <taxon>Bivalvia</taxon>
        <taxon>Autobranchia</taxon>
        <taxon>Pteriomorphia</taxon>
        <taxon>Ostreida</taxon>
        <taxon>Ostreoidea</taxon>
        <taxon>Ostreidae</taxon>
        <taxon>Magallana</taxon>
    </lineage>
</organism>
<dbReference type="Proteomes" id="UP000005408">
    <property type="component" value="Unassembled WGS sequence"/>
</dbReference>
<dbReference type="SUPFAM" id="SSF51735">
    <property type="entry name" value="NAD(P)-binding Rossmann-fold domains"/>
    <property type="match status" value="1"/>
</dbReference>
<evidence type="ECO:0000256" key="3">
    <source>
        <dbReference type="ARBA" id="ARBA00022946"/>
    </source>
</evidence>
<reference evidence="7" key="1">
    <citation type="submission" date="2022-08" db="UniProtKB">
        <authorList>
            <consortium name="EnsemblMetazoa"/>
        </authorList>
    </citation>
    <scope>IDENTIFICATION</scope>
    <source>
        <strain evidence="7">05x7-T-G4-1.051#20</strain>
    </source>
</reference>